<dbReference type="OrthoDB" id="5184455at2"/>
<dbReference type="Proteomes" id="UP000501518">
    <property type="component" value="Chromosome"/>
</dbReference>
<dbReference type="AlphaFoldDB" id="A0A2N6PGD9"/>
<keyword evidence="4" id="KW-1185">Reference proteome</keyword>
<feature type="transmembrane region" description="Helical" evidence="1">
    <location>
        <begin position="172"/>
        <end position="195"/>
    </location>
</feature>
<dbReference type="InterPro" id="IPR049500">
    <property type="entry name" value="Peptidase_M50B-like"/>
</dbReference>
<dbReference type="Pfam" id="PF13398">
    <property type="entry name" value="Peptidase_M50B"/>
    <property type="match status" value="1"/>
</dbReference>
<evidence type="ECO:0000313" key="4">
    <source>
        <dbReference type="Proteomes" id="UP000235703"/>
    </source>
</evidence>
<name>A0A2N6PGD9_9MICO</name>
<accession>A0A2N6PGD9</accession>
<keyword evidence="1" id="KW-0812">Transmembrane</keyword>
<dbReference type="KEGG" id="blut:EW640_10445"/>
<dbReference type="RefSeq" id="WP_102162513.1">
    <property type="nucleotide sequence ID" value="NZ_CP035810.1"/>
</dbReference>
<evidence type="ECO:0000313" key="2">
    <source>
        <dbReference type="EMBL" id="PMB97757.1"/>
    </source>
</evidence>
<evidence type="ECO:0000313" key="5">
    <source>
        <dbReference type="Proteomes" id="UP000501518"/>
    </source>
</evidence>
<reference evidence="2 4" key="1">
    <citation type="submission" date="2017-09" db="EMBL/GenBank/DDBJ databases">
        <title>Bacterial strain isolated from the female urinary microbiota.</title>
        <authorList>
            <person name="Thomas-White K."/>
            <person name="Kumar N."/>
            <person name="Forster S."/>
            <person name="Putonti C."/>
            <person name="Lawley T."/>
            <person name="Wolfe A.J."/>
        </authorList>
    </citation>
    <scope>NUCLEOTIDE SEQUENCE [LARGE SCALE GENOMIC DNA]</scope>
    <source>
        <strain evidence="2 4">UMB0680</strain>
    </source>
</reference>
<feature type="transmembrane region" description="Helical" evidence="1">
    <location>
        <begin position="110"/>
        <end position="138"/>
    </location>
</feature>
<evidence type="ECO:0000313" key="3">
    <source>
        <dbReference type="EMBL" id="QIN29652.1"/>
    </source>
</evidence>
<keyword evidence="1" id="KW-0472">Membrane</keyword>
<dbReference type="Proteomes" id="UP000235703">
    <property type="component" value="Unassembled WGS sequence"/>
</dbReference>
<evidence type="ECO:0000256" key="1">
    <source>
        <dbReference type="SAM" id="Phobius"/>
    </source>
</evidence>
<sequence length="248" mass="25936">MPATILLAQTRTGELLERLSAHTPPAHGTLIFLLIGAIIAAVLVIPRGMWRLTGLIVTIVHELGHGFAGLMLGRRSLAIRISPDQSGLALSRGTGTSAPWMTFWGYPAPALIGSLLIFAALFGYPAPALAAAVVLLVISLVFMRGFLAVAVTALTAVIAGLLVFWAPPVIASYAALGAGLFLLLGAWKAFGNLLGAHARGDRGQSDAAILARATRVPAGVWIVLMLLAMTGFTALSAWGVWHHLQVLS</sequence>
<protein>
    <submittedName>
        <fullName evidence="3">M50 family peptidase</fullName>
    </submittedName>
</protein>
<dbReference type="EMBL" id="PNFZ01000005">
    <property type="protein sequence ID" value="PMB97757.1"/>
    <property type="molecule type" value="Genomic_DNA"/>
</dbReference>
<dbReference type="EMBL" id="CP035810">
    <property type="protein sequence ID" value="QIN29652.1"/>
    <property type="molecule type" value="Genomic_DNA"/>
</dbReference>
<feature type="transmembrane region" description="Helical" evidence="1">
    <location>
        <begin position="145"/>
        <end position="166"/>
    </location>
</feature>
<feature type="transmembrane region" description="Helical" evidence="1">
    <location>
        <begin position="52"/>
        <end position="72"/>
    </location>
</feature>
<feature type="transmembrane region" description="Helical" evidence="1">
    <location>
        <begin position="26"/>
        <end position="45"/>
    </location>
</feature>
<feature type="transmembrane region" description="Helical" evidence="1">
    <location>
        <begin position="216"/>
        <end position="241"/>
    </location>
</feature>
<reference evidence="3 5" key="2">
    <citation type="submission" date="2019-02" db="EMBL/GenBank/DDBJ databases">
        <title>Complete Genome Sequence and Methylome Analysis of Brevibacterium luteolum NEB1784.</title>
        <authorList>
            <person name="Fomenkov A."/>
            <person name="Roberts R.J."/>
        </authorList>
    </citation>
    <scope>NUCLEOTIDE SEQUENCE [LARGE SCALE GENOMIC DNA]</scope>
    <source>
        <strain evidence="3 5">NEB1784</strain>
    </source>
</reference>
<keyword evidence="1" id="KW-1133">Transmembrane helix</keyword>
<organism evidence="2 4">
    <name type="scientific">Brevibacterium luteolum</name>
    <dbReference type="NCBI Taxonomy" id="199591"/>
    <lineage>
        <taxon>Bacteria</taxon>
        <taxon>Bacillati</taxon>
        <taxon>Actinomycetota</taxon>
        <taxon>Actinomycetes</taxon>
        <taxon>Micrococcales</taxon>
        <taxon>Brevibacteriaceae</taxon>
        <taxon>Brevibacterium</taxon>
    </lineage>
</organism>
<gene>
    <name evidence="2" type="ORF">CJ198_10210</name>
    <name evidence="3" type="ORF">EW640_10445</name>
</gene>
<proteinExistence type="predicted"/>